<dbReference type="AlphaFoldDB" id="A0A5B8VB87"/>
<protein>
    <submittedName>
        <fullName evidence="1">Uncharacterized protein</fullName>
    </submittedName>
</protein>
<gene>
    <name evidence="1" type="ORF">FRZ67_12995</name>
</gene>
<reference evidence="1 2" key="1">
    <citation type="journal article" date="2016" name="Int. J. Syst. Evol. Microbiol.">
        <title>Panacibacter ginsenosidivorans gen. nov., sp. nov., with ginsenoside converting activity isolated from soil of a ginseng field.</title>
        <authorList>
            <person name="Siddiqi M.Z."/>
            <person name="Muhammad Shafi S."/>
            <person name="Choi K.D."/>
            <person name="Im W.T."/>
        </authorList>
    </citation>
    <scope>NUCLEOTIDE SEQUENCE [LARGE SCALE GENOMIC DNA]</scope>
    <source>
        <strain evidence="1 2">Gsoil1550</strain>
    </source>
</reference>
<proteinExistence type="predicted"/>
<accession>A0A5B8VB87</accession>
<dbReference type="KEGG" id="pgin:FRZ67_12995"/>
<evidence type="ECO:0000313" key="1">
    <source>
        <dbReference type="EMBL" id="QEC68171.1"/>
    </source>
</evidence>
<sequence>MSKDSIKIVPMRLLAQDYYASNLGFFCKKEIQVQKIVKFPVKFRVGSVPYCDAMEGKTTNYSFPAPH</sequence>
<name>A0A5B8VB87_9BACT</name>
<keyword evidence="2" id="KW-1185">Reference proteome</keyword>
<dbReference type="EMBL" id="CP042435">
    <property type="protein sequence ID" value="QEC68171.1"/>
    <property type="molecule type" value="Genomic_DNA"/>
</dbReference>
<organism evidence="1 2">
    <name type="scientific">Panacibacter ginsenosidivorans</name>
    <dbReference type="NCBI Taxonomy" id="1813871"/>
    <lineage>
        <taxon>Bacteria</taxon>
        <taxon>Pseudomonadati</taxon>
        <taxon>Bacteroidota</taxon>
        <taxon>Chitinophagia</taxon>
        <taxon>Chitinophagales</taxon>
        <taxon>Chitinophagaceae</taxon>
        <taxon>Panacibacter</taxon>
    </lineage>
</organism>
<dbReference type="RefSeq" id="WP_147189978.1">
    <property type="nucleotide sequence ID" value="NZ_CP042435.1"/>
</dbReference>
<evidence type="ECO:0000313" key="2">
    <source>
        <dbReference type="Proteomes" id="UP000321533"/>
    </source>
</evidence>
<dbReference type="Proteomes" id="UP000321533">
    <property type="component" value="Chromosome"/>
</dbReference>
<dbReference type="OrthoDB" id="1493451at2"/>